<reference evidence="7 9" key="2">
    <citation type="submission" date="2017-06" db="EMBL/GenBank/DDBJ databases">
        <authorList>
            <consortium name="Pathogen Informatics"/>
        </authorList>
    </citation>
    <scope>NUCLEOTIDE SEQUENCE [LARGE SCALE GENOMIC DNA]</scope>
    <source>
        <strain evidence="7 9">NCTC13015</strain>
    </source>
</reference>
<name>A0A076NNZ9_9CORY</name>
<evidence type="ECO:0000256" key="3">
    <source>
        <dbReference type="ARBA" id="ARBA00022679"/>
    </source>
</evidence>
<keyword evidence="2" id="KW-0328">Glycosyltransferase</keyword>
<keyword evidence="3 6" id="KW-0808">Transferase</keyword>
<feature type="domain" description="Glycosyltransferase 2-like" evidence="5">
    <location>
        <begin position="151"/>
        <end position="217"/>
    </location>
</feature>
<dbReference type="HOGENOM" id="CLU_025996_0_9_11"/>
<dbReference type="PANTHER" id="PTHR43685:SF5">
    <property type="entry name" value="GLYCOSYLTRANSFERASE EPSE-RELATED"/>
    <property type="match status" value="1"/>
</dbReference>
<dbReference type="EMBL" id="LT906467">
    <property type="protein sequence ID" value="SNV56279.1"/>
    <property type="molecule type" value="Genomic_DNA"/>
</dbReference>
<dbReference type="PANTHER" id="PTHR43685">
    <property type="entry name" value="GLYCOSYLTRANSFERASE"/>
    <property type="match status" value="1"/>
</dbReference>
<dbReference type="eggNOG" id="COG1215">
    <property type="taxonomic scope" value="Bacteria"/>
</dbReference>
<dbReference type="Pfam" id="PF00535">
    <property type="entry name" value="Glycos_transf_2"/>
    <property type="match status" value="1"/>
</dbReference>
<organism evidence="6 8">
    <name type="scientific">Corynebacterium imitans</name>
    <dbReference type="NCBI Taxonomy" id="156978"/>
    <lineage>
        <taxon>Bacteria</taxon>
        <taxon>Bacillati</taxon>
        <taxon>Actinomycetota</taxon>
        <taxon>Actinomycetes</taxon>
        <taxon>Mycobacteriales</taxon>
        <taxon>Corynebacteriaceae</taxon>
        <taxon>Corynebacterium</taxon>
    </lineage>
</organism>
<dbReference type="InterPro" id="IPR050834">
    <property type="entry name" value="Glycosyltransf_2"/>
</dbReference>
<evidence type="ECO:0000256" key="2">
    <source>
        <dbReference type="ARBA" id="ARBA00022676"/>
    </source>
</evidence>
<protein>
    <submittedName>
        <fullName evidence="7">Glycosyl transferase family protein</fullName>
    </submittedName>
    <submittedName>
        <fullName evidence="6">Glycosyltransferase</fullName>
    </submittedName>
</protein>
<dbReference type="Pfam" id="PF13632">
    <property type="entry name" value="Glyco_trans_2_3"/>
    <property type="match status" value="1"/>
</dbReference>
<dbReference type="Proteomes" id="UP000028780">
    <property type="component" value="Chromosome"/>
</dbReference>
<keyword evidence="8" id="KW-1185">Reference proteome</keyword>
<feature type="domain" description="Glycosyltransferase 2-like" evidence="4">
    <location>
        <begin position="7"/>
        <end position="132"/>
    </location>
</feature>
<dbReference type="Gene3D" id="3.90.550.10">
    <property type="entry name" value="Spore Coat Polysaccharide Biosynthesis Protein SpsA, Chain A"/>
    <property type="match status" value="1"/>
</dbReference>
<comment type="similarity">
    <text evidence="1">Belongs to the glycosyltransferase 2 family.</text>
</comment>
<dbReference type="EMBL" id="CP009211">
    <property type="protein sequence ID" value="AIJ32702.1"/>
    <property type="molecule type" value="Genomic_DNA"/>
</dbReference>
<dbReference type="InterPro" id="IPR029044">
    <property type="entry name" value="Nucleotide-diphossugar_trans"/>
</dbReference>
<dbReference type="GO" id="GO:0016757">
    <property type="term" value="F:glycosyltransferase activity"/>
    <property type="evidence" value="ECO:0007669"/>
    <property type="project" value="UniProtKB-KW"/>
</dbReference>
<evidence type="ECO:0000313" key="8">
    <source>
        <dbReference type="Proteomes" id="UP000028780"/>
    </source>
</evidence>
<dbReference type="OrthoDB" id="7665907at2"/>
<proteinExistence type="inferred from homology"/>
<evidence type="ECO:0000256" key="1">
    <source>
        <dbReference type="ARBA" id="ARBA00006739"/>
    </source>
</evidence>
<sequence>MPTLAALITAYHRTDAAEFSTALHSLLAQTRPADDLVVVLDGPVADAVRHAAEEAGARIIALPNNVGSGPASQAGLETITADYVARLDSDDAAKPERFAAQLAFLEAHPAVGALGTAVEEFAEVPGDREAVRALPEDPSDYVKMNSPINNPSVMLRTAAVREVGGYQDVHFMEDYDLYARLVAAGWQLRNLPEALTYFRVTPAQFSRRTGRVMFAAEAEMQRRLVRYGLISRPRAAANFVIRSAYRLLPHRLLTRVYALLFHRAR</sequence>
<dbReference type="AlphaFoldDB" id="A0A076NNZ9"/>
<gene>
    <name evidence="6" type="ORF">CIMIT_01145</name>
    <name evidence="7" type="ORF">SAMEA4535761_00295</name>
</gene>
<dbReference type="Proteomes" id="UP000215374">
    <property type="component" value="Chromosome 1"/>
</dbReference>
<dbReference type="InterPro" id="IPR001173">
    <property type="entry name" value="Glyco_trans_2-like"/>
</dbReference>
<dbReference type="KEGG" id="cii:CIMIT_01145"/>
<evidence type="ECO:0000313" key="9">
    <source>
        <dbReference type="Proteomes" id="UP000215374"/>
    </source>
</evidence>
<evidence type="ECO:0000259" key="4">
    <source>
        <dbReference type="Pfam" id="PF00535"/>
    </source>
</evidence>
<evidence type="ECO:0000313" key="7">
    <source>
        <dbReference type="EMBL" id="SNV56279.1"/>
    </source>
</evidence>
<evidence type="ECO:0000259" key="5">
    <source>
        <dbReference type="Pfam" id="PF13632"/>
    </source>
</evidence>
<dbReference type="RefSeq" id="WP_038587950.1">
    <property type="nucleotide sequence ID" value="NZ_CP009211.1"/>
</dbReference>
<accession>A0A076NNZ9</accession>
<evidence type="ECO:0000313" key="6">
    <source>
        <dbReference type="EMBL" id="AIJ32702.1"/>
    </source>
</evidence>
<reference evidence="6 8" key="1">
    <citation type="submission" date="2014-08" db="EMBL/GenBank/DDBJ databases">
        <title>Complete genome sequence of Corynebacterium imitans DSM 44264, isolated from a five-month-old boy with suspected pharyngeal diphtheria.</title>
        <authorList>
            <person name="Mollmann S."/>
            <person name="Albersmeier A."/>
            <person name="Ruckert C."/>
            <person name="Tauch A."/>
        </authorList>
    </citation>
    <scope>NUCLEOTIDE SEQUENCE [LARGE SCALE GENOMIC DNA]</scope>
    <source>
        <strain evidence="6 8">DSM 44264</strain>
    </source>
</reference>
<dbReference type="STRING" id="156978.CIMIT_01145"/>
<dbReference type="SUPFAM" id="SSF53448">
    <property type="entry name" value="Nucleotide-diphospho-sugar transferases"/>
    <property type="match status" value="1"/>
</dbReference>